<feature type="domain" description="IstB-like ATP-binding" evidence="1">
    <location>
        <begin position="17"/>
        <end position="148"/>
    </location>
</feature>
<comment type="caution">
    <text evidence="2">The sequence shown here is derived from an EMBL/GenBank/DDBJ whole genome shotgun (WGS) entry which is preliminary data.</text>
</comment>
<protein>
    <recommendedName>
        <fullName evidence="1">IstB-like ATP-binding domain-containing protein</fullName>
    </recommendedName>
</protein>
<dbReference type="PROSITE" id="PS51257">
    <property type="entry name" value="PROKAR_LIPOPROTEIN"/>
    <property type="match status" value="1"/>
</dbReference>
<dbReference type="InterPro" id="IPR002611">
    <property type="entry name" value="IstB_ATP-bd"/>
</dbReference>
<dbReference type="InterPro" id="IPR027417">
    <property type="entry name" value="P-loop_NTPase"/>
</dbReference>
<evidence type="ECO:0000313" key="3">
    <source>
        <dbReference type="Proteomes" id="UP001344906"/>
    </source>
</evidence>
<evidence type="ECO:0000313" key="2">
    <source>
        <dbReference type="EMBL" id="GLV55980.1"/>
    </source>
</evidence>
<dbReference type="RefSeq" id="WP_338250816.1">
    <property type="nucleotide sequence ID" value="NZ_BSRI01000001.1"/>
</dbReference>
<sequence>MKPNAAMYQGARRLPYTHLTIGLALAACRHGKRVRFYKTAALVNDLQVAQKTLILSNFMARFTQLDLLILDELGFIAVDKAGGQFLFQLVGDLYEQISLVITSNLRFGDWDSIFGDLTLTIAFLDRLTHKGRIVEFVGESYRYLHRLQQAEAWAPLFSIFSPFLQVGRVINSG</sequence>
<evidence type="ECO:0000259" key="1">
    <source>
        <dbReference type="Pfam" id="PF01695"/>
    </source>
</evidence>
<dbReference type="Gene3D" id="3.40.50.300">
    <property type="entry name" value="P-loop containing nucleotide triphosphate hydrolases"/>
    <property type="match status" value="1"/>
</dbReference>
<dbReference type="EMBL" id="BSRI01000001">
    <property type="protein sequence ID" value="GLV55980.1"/>
    <property type="molecule type" value="Genomic_DNA"/>
</dbReference>
<proteinExistence type="predicted"/>
<keyword evidence="3" id="KW-1185">Reference proteome</keyword>
<reference evidence="2 3" key="1">
    <citation type="submission" date="2023-02" db="EMBL/GenBank/DDBJ databases">
        <title>Dictyobacter halimunensis sp. nov., a new member of the class Ktedonobacteria from forest soil in a geothermal area.</title>
        <authorList>
            <person name="Rachmania M.K."/>
            <person name="Ningsih F."/>
            <person name="Sakai Y."/>
            <person name="Yabe S."/>
            <person name="Yokota A."/>
            <person name="Sjamsuridzal W."/>
        </authorList>
    </citation>
    <scope>NUCLEOTIDE SEQUENCE [LARGE SCALE GENOMIC DNA]</scope>
    <source>
        <strain evidence="2 3">S3.2.2.5</strain>
    </source>
</reference>
<organism evidence="2 3">
    <name type="scientific">Dictyobacter halimunensis</name>
    <dbReference type="NCBI Taxonomy" id="3026934"/>
    <lineage>
        <taxon>Bacteria</taxon>
        <taxon>Bacillati</taxon>
        <taxon>Chloroflexota</taxon>
        <taxon>Ktedonobacteria</taxon>
        <taxon>Ktedonobacterales</taxon>
        <taxon>Dictyobacteraceae</taxon>
        <taxon>Dictyobacter</taxon>
    </lineage>
</organism>
<gene>
    <name evidence="2" type="ORF">KDH_28240</name>
</gene>
<dbReference type="PANTHER" id="PTHR30050:SF4">
    <property type="entry name" value="ATP-BINDING PROTEIN RV3427C IN INSERTION SEQUENCE-RELATED"/>
    <property type="match status" value="1"/>
</dbReference>
<accession>A0ABQ6FQL9</accession>
<name>A0ABQ6FQL9_9CHLR</name>
<dbReference type="PANTHER" id="PTHR30050">
    <property type="entry name" value="CHROMOSOMAL REPLICATION INITIATOR PROTEIN DNAA"/>
    <property type="match status" value="1"/>
</dbReference>
<dbReference type="SUPFAM" id="SSF52540">
    <property type="entry name" value="P-loop containing nucleoside triphosphate hydrolases"/>
    <property type="match status" value="1"/>
</dbReference>
<dbReference type="Proteomes" id="UP001344906">
    <property type="component" value="Unassembled WGS sequence"/>
</dbReference>
<dbReference type="Pfam" id="PF01695">
    <property type="entry name" value="IstB_IS21"/>
    <property type="match status" value="1"/>
</dbReference>